<gene>
    <name evidence="3" type="ORF">AOQ84DRAFT_385428</name>
</gene>
<feature type="domain" description="Plasmid pRiA4b Orf3-like" evidence="2">
    <location>
        <begin position="61"/>
        <end position="233"/>
    </location>
</feature>
<sequence>MPKAKKPRSTKLRPDLTSMTDKSVLKQSSRGEVDVDEPDNPGNRNEQAPQPAAKDSYLLLIHFEKLHDVLQAAFGWAQCHAYTFNVLKLLDPSGPSNLTSRYSRELLSLVLDDEMKDAYPNPERIKKVTDYTLADIYDGELNQGKLEILYEYDHGDGWEHSIVFLGCSDPRLRQSMGIPDDMDAVCLGGEGRPCAEDCGGPPGWEDLKALFKSKTKRDPDGRRQWYKSSRANGDPKGLDPWKWDIFEVNEALARIKG</sequence>
<dbReference type="PANTHER" id="PTHR41878">
    <property type="entry name" value="LEXA REPRESSOR-RELATED"/>
    <property type="match status" value="1"/>
</dbReference>
<dbReference type="PANTHER" id="PTHR41878:SF1">
    <property type="entry name" value="TNPR PROTEIN"/>
    <property type="match status" value="1"/>
</dbReference>
<reference evidence="3 4" key="1">
    <citation type="journal article" date="2016" name="Nat. Commun.">
        <title>Ectomycorrhizal ecology is imprinted in the genome of the dominant symbiotic fungus Cenococcum geophilum.</title>
        <authorList>
            <consortium name="DOE Joint Genome Institute"/>
            <person name="Peter M."/>
            <person name="Kohler A."/>
            <person name="Ohm R.A."/>
            <person name="Kuo A."/>
            <person name="Krutzmann J."/>
            <person name="Morin E."/>
            <person name="Arend M."/>
            <person name="Barry K.W."/>
            <person name="Binder M."/>
            <person name="Choi C."/>
            <person name="Clum A."/>
            <person name="Copeland A."/>
            <person name="Grisel N."/>
            <person name="Haridas S."/>
            <person name="Kipfer T."/>
            <person name="LaButti K."/>
            <person name="Lindquist E."/>
            <person name="Lipzen A."/>
            <person name="Maire R."/>
            <person name="Meier B."/>
            <person name="Mihaltcheva S."/>
            <person name="Molinier V."/>
            <person name="Murat C."/>
            <person name="Poggeler S."/>
            <person name="Quandt C.A."/>
            <person name="Sperisen C."/>
            <person name="Tritt A."/>
            <person name="Tisserant E."/>
            <person name="Crous P.W."/>
            <person name="Henrissat B."/>
            <person name="Nehls U."/>
            <person name="Egli S."/>
            <person name="Spatafora J.W."/>
            <person name="Grigoriev I.V."/>
            <person name="Martin F.M."/>
        </authorList>
    </citation>
    <scope>NUCLEOTIDE SEQUENCE [LARGE SCALE GENOMIC DNA]</scope>
    <source>
        <strain evidence="3 4">CBS 207.34</strain>
    </source>
</reference>
<accession>A0A8E2FA60</accession>
<feature type="compositionally biased region" description="Basic residues" evidence="1">
    <location>
        <begin position="1"/>
        <end position="11"/>
    </location>
</feature>
<keyword evidence="4" id="KW-1185">Reference proteome</keyword>
<feature type="region of interest" description="Disordered" evidence="1">
    <location>
        <begin position="215"/>
        <end position="237"/>
    </location>
</feature>
<dbReference type="AlphaFoldDB" id="A0A8E2FA60"/>
<evidence type="ECO:0000313" key="3">
    <source>
        <dbReference type="EMBL" id="OCL13402.1"/>
    </source>
</evidence>
<feature type="region of interest" description="Disordered" evidence="1">
    <location>
        <begin position="1"/>
        <end position="51"/>
    </location>
</feature>
<evidence type="ECO:0000259" key="2">
    <source>
        <dbReference type="Pfam" id="PF07929"/>
    </source>
</evidence>
<feature type="compositionally biased region" description="Polar residues" evidence="1">
    <location>
        <begin position="17"/>
        <end position="30"/>
    </location>
</feature>
<dbReference type="SUPFAM" id="SSF159941">
    <property type="entry name" value="MM3350-like"/>
    <property type="match status" value="1"/>
</dbReference>
<proteinExistence type="predicted"/>
<evidence type="ECO:0000313" key="4">
    <source>
        <dbReference type="Proteomes" id="UP000250140"/>
    </source>
</evidence>
<dbReference type="Pfam" id="PF07929">
    <property type="entry name" value="PRiA4_ORF3"/>
    <property type="match status" value="1"/>
</dbReference>
<organism evidence="3 4">
    <name type="scientific">Glonium stellatum</name>
    <dbReference type="NCBI Taxonomy" id="574774"/>
    <lineage>
        <taxon>Eukaryota</taxon>
        <taxon>Fungi</taxon>
        <taxon>Dikarya</taxon>
        <taxon>Ascomycota</taxon>
        <taxon>Pezizomycotina</taxon>
        <taxon>Dothideomycetes</taxon>
        <taxon>Pleosporomycetidae</taxon>
        <taxon>Gloniales</taxon>
        <taxon>Gloniaceae</taxon>
        <taxon>Glonium</taxon>
    </lineage>
</organism>
<protein>
    <recommendedName>
        <fullName evidence="2">Plasmid pRiA4b Orf3-like domain-containing protein</fullName>
    </recommendedName>
</protein>
<dbReference type="InterPro" id="IPR024047">
    <property type="entry name" value="MM3350-like_sf"/>
</dbReference>
<evidence type="ECO:0000256" key="1">
    <source>
        <dbReference type="SAM" id="MobiDB-lite"/>
    </source>
</evidence>
<dbReference type="Proteomes" id="UP000250140">
    <property type="component" value="Unassembled WGS sequence"/>
</dbReference>
<dbReference type="OrthoDB" id="245563at2759"/>
<dbReference type="EMBL" id="KV748727">
    <property type="protein sequence ID" value="OCL13402.1"/>
    <property type="molecule type" value="Genomic_DNA"/>
</dbReference>
<dbReference type="InterPro" id="IPR012912">
    <property type="entry name" value="Plasmid_pRiA4b_Orf3-like"/>
</dbReference>
<name>A0A8E2FA60_9PEZI</name>
<dbReference type="Gene3D" id="3.10.290.30">
    <property type="entry name" value="MM3350-like"/>
    <property type="match status" value="1"/>
</dbReference>